<organism evidence="3 4">
    <name type="scientific">Crocosphaera watsonii WH 0401</name>
    <dbReference type="NCBI Taxonomy" id="555881"/>
    <lineage>
        <taxon>Bacteria</taxon>
        <taxon>Bacillati</taxon>
        <taxon>Cyanobacteriota</taxon>
        <taxon>Cyanophyceae</taxon>
        <taxon>Oscillatoriophycideae</taxon>
        <taxon>Chroococcales</taxon>
        <taxon>Aphanothecaceae</taxon>
        <taxon>Crocosphaera</taxon>
    </lineage>
</organism>
<proteinExistence type="predicted"/>
<evidence type="ECO:0000313" key="3">
    <source>
        <dbReference type="EMBL" id="CCQ61243.1"/>
    </source>
</evidence>
<dbReference type="InterPro" id="IPR010095">
    <property type="entry name" value="Cas12f1-like_TNB"/>
</dbReference>
<comment type="caution">
    <text evidence="3">The sequence shown here is derived from an EMBL/GenBank/DDBJ whole genome shotgun (WGS) entry which is preliminary data.</text>
</comment>
<sequence>MMLVGINARKWLEYFGKKMGRVTVAVNPAYTSQICSNCGAVVKKSLSTRTHVCACGCRLDRDENAAINILNRALGTVGHTRTWILDPNTSGDLSSTFVGAILH</sequence>
<accession>T2J5T0</accession>
<reference evidence="3 4" key="1">
    <citation type="submission" date="2013-01" db="EMBL/GenBank/DDBJ databases">
        <authorList>
            <person name="Bench S."/>
        </authorList>
    </citation>
    <scope>NUCLEOTIDE SEQUENCE [LARGE SCALE GENOMIC DNA]</scope>
    <source>
        <strain evidence="3 4">WH 0401</strain>
    </source>
</reference>
<name>T2J5T0_CROWT</name>
<dbReference type="AlphaFoldDB" id="T2J5T0"/>
<keyword evidence="1" id="KW-0238">DNA-binding</keyword>
<dbReference type="GO" id="GO:0003677">
    <property type="term" value="F:DNA binding"/>
    <property type="evidence" value="ECO:0007669"/>
    <property type="project" value="UniProtKB-KW"/>
</dbReference>
<feature type="domain" description="Cas12f1-like TNB" evidence="2">
    <location>
        <begin position="9"/>
        <end position="69"/>
    </location>
</feature>
<evidence type="ECO:0000313" key="4">
    <source>
        <dbReference type="Proteomes" id="UP000018198"/>
    </source>
</evidence>
<evidence type="ECO:0000259" key="2">
    <source>
        <dbReference type="Pfam" id="PF07282"/>
    </source>
</evidence>
<reference evidence="3 4" key="2">
    <citation type="submission" date="2013-09" db="EMBL/GenBank/DDBJ databases">
        <title>Whole genome comparison of six Crocosphaera watsonii strains with differing phenotypes.</title>
        <authorList>
            <person name="Bench S.R."/>
            <person name="Heller P."/>
            <person name="Frank I."/>
            <person name="Arciniega M."/>
            <person name="Shilova I.N."/>
            <person name="Zehr J.P."/>
        </authorList>
    </citation>
    <scope>NUCLEOTIDE SEQUENCE [LARGE SCALE GENOMIC DNA]</scope>
    <source>
        <strain evidence="3 4">WH 0401</strain>
    </source>
</reference>
<dbReference type="EMBL" id="CAQM01000282">
    <property type="protein sequence ID" value="CCQ61243.1"/>
    <property type="molecule type" value="Genomic_DNA"/>
</dbReference>
<dbReference type="Proteomes" id="UP000018198">
    <property type="component" value="Unassembled WGS sequence"/>
</dbReference>
<protein>
    <submittedName>
        <fullName evidence="3">Transposase</fullName>
    </submittedName>
</protein>
<gene>
    <name evidence="3" type="ORF">CWATWH0401_4215</name>
</gene>
<dbReference type="Pfam" id="PF07282">
    <property type="entry name" value="Cas12f1-like_TNB"/>
    <property type="match status" value="1"/>
</dbReference>
<evidence type="ECO:0000256" key="1">
    <source>
        <dbReference type="ARBA" id="ARBA00023125"/>
    </source>
</evidence>